<protein>
    <submittedName>
        <fullName evidence="3">Uncharacterized protein</fullName>
    </submittedName>
</protein>
<dbReference type="AlphaFoldDB" id="A0A819WR28"/>
<dbReference type="EMBL" id="CAJOBD010009150">
    <property type="protein sequence ID" value="CAF4129200.1"/>
    <property type="molecule type" value="Genomic_DNA"/>
</dbReference>
<dbReference type="Proteomes" id="UP000663823">
    <property type="component" value="Unassembled WGS sequence"/>
</dbReference>
<dbReference type="EMBL" id="CAJOAX010009953">
    <property type="protein sequence ID" value="CAF4066182.1"/>
    <property type="molecule type" value="Genomic_DNA"/>
</dbReference>
<dbReference type="InterPro" id="IPR024613">
    <property type="entry name" value="Huntingtin_N_HEAT_rpt-2"/>
</dbReference>
<dbReference type="PANTHER" id="PTHR10170">
    <property type="entry name" value="HUNTINGTON DISEASE PROTEIN"/>
    <property type="match status" value="1"/>
</dbReference>
<proteinExistence type="predicted"/>
<evidence type="ECO:0000313" key="2">
    <source>
        <dbReference type="EMBL" id="CAF4090974.1"/>
    </source>
</evidence>
<evidence type="ECO:0000313" key="1">
    <source>
        <dbReference type="EMBL" id="CAF4066182.1"/>
    </source>
</evidence>
<name>A0A819WR28_9BILA</name>
<dbReference type="Pfam" id="PF12372">
    <property type="entry name" value="Htt_N-HEAT"/>
    <property type="match status" value="1"/>
</dbReference>
<dbReference type="GO" id="GO:0005737">
    <property type="term" value="C:cytoplasm"/>
    <property type="evidence" value="ECO:0007669"/>
    <property type="project" value="TreeGrafter"/>
</dbReference>
<dbReference type="Proteomes" id="UP000663836">
    <property type="component" value="Unassembled WGS sequence"/>
</dbReference>
<sequence length="158" mass="17861">ISNVTNEIMDVQLAEKVFHFLIKILSIFPCVIEDTTPPIPPTSKITFLPLPASPGQLKKRFESINDSNFTITSTITSTDEDNKKVNRTSLGAFENNPSMMKLFHLIHHFGQLLSTTLISIKSVLNLVSIQNISKHLEETLNYLKSTFNIDKIKTIQYI</sequence>
<dbReference type="PANTHER" id="PTHR10170:SF10">
    <property type="entry name" value="HUNTINGTIN"/>
    <property type="match status" value="1"/>
</dbReference>
<gene>
    <name evidence="2" type="ORF">FNK824_LOCUS30892</name>
    <name evidence="3" type="ORF">JBS370_LOCUS32987</name>
    <name evidence="1" type="ORF">OTI717_LOCUS32410</name>
</gene>
<reference evidence="3" key="1">
    <citation type="submission" date="2021-02" db="EMBL/GenBank/DDBJ databases">
        <authorList>
            <person name="Nowell W R."/>
        </authorList>
    </citation>
    <scope>NUCLEOTIDE SEQUENCE</scope>
</reference>
<feature type="non-terminal residue" evidence="3">
    <location>
        <position position="1"/>
    </location>
</feature>
<dbReference type="EMBL" id="CAJOBE010009698">
    <property type="protein sequence ID" value="CAF4090974.1"/>
    <property type="molecule type" value="Genomic_DNA"/>
</dbReference>
<comment type="caution">
    <text evidence="3">The sequence shown here is derived from an EMBL/GenBank/DDBJ whole genome shotgun (WGS) entry which is preliminary data.</text>
</comment>
<dbReference type="Proteomes" id="UP000663874">
    <property type="component" value="Unassembled WGS sequence"/>
</dbReference>
<evidence type="ECO:0000313" key="4">
    <source>
        <dbReference type="Proteomes" id="UP000663836"/>
    </source>
</evidence>
<organism evidence="3 4">
    <name type="scientific">Rotaria sordida</name>
    <dbReference type="NCBI Taxonomy" id="392033"/>
    <lineage>
        <taxon>Eukaryota</taxon>
        <taxon>Metazoa</taxon>
        <taxon>Spiralia</taxon>
        <taxon>Gnathifera</taxon>
        <taxon>Rotifera</taxon>
        <taxon>Eurotatoria</taxon>
        <taxon>Bdelloidea</taxon>
        <taxon>Philodinida</taxon>
        <taxon>Philodinidae</taxon>
        <taxon>Rotaria</taxon>
    </lineage>
</organism>
<evidence type="ECO:0000313" key="3">
    <source>
        <dbReference type="EMBL" id="CAF4129200.1"/>
    </source>
</evidence>
<accession>A0A819WR28</accession>
<dbReference type="InterPro" id="IPR028426">
    <property type="entry name" value="Huntingtin_fam"/>
</dbReference>